<name>A0A172U234_9BACT</name>
<reference evidence="4" key="1">
    <citation type="submission" date="2015-01" db="EMBL/GenBank/DDBJ databases">
        <title>Flavisolibacter sp./LCS9/ whole genome sequencing.</title>
        <authorList>
            <person name="Kim M.K."/>
            <person name="Srinivasan S."/>
            <person name="Lee J.-J."/>
        </authorList>
    </citation>
    <scope>NUCLEOTIDE SEQUENCE [LARGE SCALE GENOMIC DNA]</scope>
    <source>
        <strain evidence="4">LCS9</strain>
    </source>
</reference>
<evidence type="ECO:0000313" key="4">
    <source>
        <dbReference type="Proteomes" id="UP000077177"/>
    </source>
</evidence>
<evidence type="ECO:0000313" key="3">
    <source>
        <dbReference type="EMBL" id="ANE53228.1"/>
    </source>
</evidence>
<dbReference type="InterPro" id="IPR011519">
    <property type="entry name" value="UnbV_ASPIC"/>
</dbReference>
<accession>A0A172U234</accession>
<dbReference type="InterPro" id="IPR028994">
    <property type="entry name" value="Integrin_alpha_N"/>
</dbReference>
<dbReference type="PANTHER" id="PTHR16026">
    <property type="entry name" value="CARTILAGE ACIDIC PROTEIN 1"/>
    <property type="match status" value="1"/>
</dbReference>
<dbReference type="STRING" id="1492898.SY85_00315"/>
<gene>
    <name evidence="3" type="ORF">SY85_00315</name>
</gene>
<dbReference type="SUPFAM" id="SSF69318">
    <property type="entry name" value="Integrin alpha N-terminal domain"/>
    <property type="match status" value="3"/>
</dbReference>
<keyword evidence="1" id="KW-0732">Signal</keyword>
<keyword evidence="4" id="KW-1185">Reference proteome</keyword>
<dbReference type="KEGG" id="fla:SY85_00315"/>
<organism evidence="3 4">
    <name type="scientific">Flavisolibacter tropicus</name>
    <dbReference type="NCBI Taxonomy" id="1492898"/>
    <lineage>
        <taxon>Bacteria</taxon>
        <taxon>Pseudomonadati</taxon>
        <taxon>Bacteroidota</taxon>
        <taxon>Chitinophagia</taxon>
        <taxon>Chitinophagales</taxon>
        <taxon>Chitinophagaceae</taxon>
        <taxon>Flavisolibacter</taxon>
    </lineage>
</organism>
<dbReference type="PANTHER" id="PTHR16026:SF0">
    <property type="entry name" value="CARTILAGE ACIDIC PROTEIN 1"/>
    <property type="match status" value="1"/>
</dbReference>
<dbReference type="AlphaFoldDB" id="A0A172U234"/>
<dbReference type="Pfam" id="PF07593">
    <property type="entry name" value="UnbV_ASPIC"/>
    <property type="match status" value="1"/>
</dbReference>
<dbReference type="InterPro" id="IPR027039">
    <property type="entry name" value="Crtac1"/>
</dbReference>
<dbReference type="Proteomes" id="UP000077177">
    <property type="component" value="Chromosome"/>
</dbReference>
<reference evidence="3 4" key="2">
    <citation type="journal article" date="2016" name="Int. J. Syst. Evol. Microbiol.">
        <title>Flavisolibacter tropicus sp. nov., isolated from tropical soil.</title>
        <authorList>
            <person name="Lee J.J."/>
            <person name="Kang M.S."/>
            <person name="Kim G.S."/>
            <person name="Lee C.S."/>
            <person name="Lim S."/>
            <person name="Lee J."/>
            <person name="Roh S.H."/>
            <person name="Kang H."/>
            <person name="Ha J.M."/>
            <person name="Bae S."/>
            <person name="Jung H.Y."/>
            <person name="Kim M.K."/>
        </authorList>
    </citation>
    <scope>NUCLEOTIDE SEQUENCE [LARGE SCALE GENOMIC DNA]</scope>
    <source>
        <strain evidence="3 4">LCS9</strain>
    </source>
</reference>
<dbReference type="Gene3D" id="2.130.10.130">
    <property type="entry name" value="Integrin alpha, N-terminal"/>
    <property type="match status" value="5"/>
</dbReference>
<dbReference type="Pfam" id="PF13517">
    <property type="entry name" value="FG-GAP_3"/>
    <property type="match status" value="7"/>
</dbReference>
<evidence type="ECO:0000259" key="2">
    <source>
        <dbReference type="Pfam" id="PF07593"/>
    </source>
</evidence>
<sequence>MFLYACSNESETTYVPPSDPLFSQMASGQTGIAFINKVTDDSSMNVFNYRNFYNGGGVAIGDINNDGLSDIYFTSNQQNNHLYLNKGNWAFTDITEKAGVGGQMAWSTGVTMADVNADGWLDIYVCNSGNIQGDKRKNELFINNHNNTFTEQAQQYNLADSGGYHTHAAFFDYDKDGDLDVYLLNNSYYPVDKITNRNIRNVRDPFAGDKLLRNDNGHFTDVSEQAGIYGSLIGFGLGVTIGDVNGDYWPDIYVSNDFFEKDYLYINQKNGTFKEDVDSCMEHTSQSSMGADLADINNDGWADIFSTDMLPESDERLKTTTRFDDFDFFNSKVKGSFHKQFLQNCLQLNNGNETFSEIAAFAGVNATDWSWGALLFDFDNDGWKDIFVSNGIYKDLTNQDYIDFLQSAATREKVIQAGRFDVAAFLDKLPSTPIPNYAFVNERNLQFANQSYTLGLGQPSFSNGAAYGDLDNDGDLDLVVNNVNQPAFIYRNNQERKAGNNYLRIKFKGSGQNTMGIGSQVKLWLGKEEIVYEQMLTRGFESSVDPVMCIGIGKAKVVDSMEVVWPNLKRQVLKGIRSNQTITLDQQHANQQAYPIPVGKALFSLAGSDLFSGDFLHHENAFIDFDRERLIPKMISTEGPKMAIGDVNGDGLEDVILGSAKEDSMKLFIQTGGRWKQSVQKAFERDKDYENIGLELADVDGDGDLDLLAASGGNEDVVGAYTLTPRLYLNDGKGNFSRSLDKLPSISVNVSCIRTVDVDNDGDLDVFIGGRSVPGMYGEIPQSYLLINDGKGVFKDVTSANAPALQKIGMVTDAKWVDFNGDGFKDLVVAGDWMPVMISINQHGILTEPRALSQSAGWWNTLTIADVDGDGDSDIIAGNQGLNSKIKVSPDKPGMLYIGDFDKNGQEECIPVYYKSDGKAYPFYLKGDLVQQLPSLKKKFLHYAAYAGKTMDEVLSPEQLKSAKQLKVEEFQTCLFINEGKSGFKKLPLPSVAQLAPVYSILVLDYNSDGNKDIIMGGNFFGLKPEVGRLDASYGVLLKGVGQGRFEFIPNLLSGLKVKDETRDIQLLKAANQKSYIVFARNNESIQIYKAN</sequence>
<feature type="domain" description="ASPIC/UnbV" evidence="2">
    <location>
        <begin position="516"/>
        <end position="583"/>
    </location>
</feature>
<dbReference type="PATRIC" id="fig|1492898.3.peg.70"/>
<protein>
    <recommendedName>
        <fullName evidence="2">ASPIC/UnbV domain-containing protein</fullName>
    </recommendedName>
</protein>
<dbReference type="InterPro" id="IPR013517">
    <property type="entry name" value="FG-GAP"/>
</dbReference>
<evidence type="ECO:0000256" key="1">
    <source>
        <dbReference type="ARBA" id="ARBA00022729"/>
    </source>
</evidence>
<dbReference type="EMBL" id="CP011390">
    <property type="protein sequence ID" value="ANE53228.1"/>
    <property type="molecule type" value="Genomic_DNA"/>
</dbReference>
<proteinExistence type="predicted"/>